<dbReference type="KEGG" id="rtg:NCTC13098_04817"/>
<proteinExistence type="predicted"/>
<organism evidence="1 2">
    <name type="scientific">Raoultella terrigena</name>
    <name type="common">Klebsiella terrigena</name>
    <dbReference type="NCBI Taxonomy" id="577"/>
    <lineage>
        <taxon>Bacteria</taxon>
        <taxon>Pseudomonadati</taxon>
        <taxon>Pseudomonadota</taxon>
        <taxon>Gammaproteobacteria</taxon>
        <taxon>Enterobacterales</taxon>
        <taxon>Enterobacteriaceae</taxon>
        <taxon>Klebsiella/Raoultella group</taxon>
        <taxon>Raoultella</taxon>
    </lineage>
</organism>
<dbReference type="EMBL" id="LR131271">
    <property type="protein sequence ID" value="VDR28433.1"/>
    <property type="molecule type" value="Genomic_DNA"/>
</dbReference>
<gene>
    <name evidence="1" type="ORF">NCTC13098_04817</name>
</gene>
<name>A0A3P8M4E1_RAOTE</name>
<dbReference type="Proteomes" id="UP000274346">
    <property type="component" value="Chromosome"/>
</dbReference>
<reference evidence="1 2" key="1">
    <citation type="submission" date="2018-12" db="EMBL/GenBank/DDBJ databases">
        <authorList>
            <consortium name="Pathogen Informatics"/>
        </authorList>
    </citation>
    <scope>NUCLEOTIDE SEQUENCE [LARGE SCALE GENOMIC DNA]</scope>
    <source>
        <strain evidence="1 2">NCTC13098</strain>
    </source>
</reference>
<dbReference type="AlphaFoldDB" id="A0A3P8M4E1"/>
<sequence>MRSKAGSWRLSLCANKLLRPLTLALCTAPSRQLSRPAQMAIQKLTAVMEAMRAVGESREPQP</sequence>
<evidence type="ECO:0000313" key="1">
    <source>
        <dbReference type="EMBL" id="VDR28433.1"/>
    </source>
</evidence>
<accession>A0A3P8M4E1</accession>
<evidence type="ECO:0000313" key="2">
    <source>
        <dbReference type="Proteomes" id="UP000274346"/>
    </source>
</evidence>
<protein>
    <submittedName>
        <fullName evidence="1">Uncharacterized protein</fullName>
    </submittedName>
</protein>